<reference evidence="3 4" key="1">
    <citation type="journal article" date="2015" name="Stand. Genomic Sci.">
        <title>Genomic Encyclopedia of Bacterial and Archaeal Type Strains, Phase III: the genomes of soil and plant-associated and newly described type strains.</title>
        <authorList>
            <person name="Whitman W.B."/>
            <person name="Woyke T."/>
            <person name="Klenk H.P."/>
            <person name="Zhou Y."/>
            <person name="Lilburn T.G."/>
            <person name="Beck B.J."/>
            <person name="De Vos P."/>
            <person name="Vandamme P."/>
            <person name="Eisen J.A."/>
            <person name="Garrity G."/>
            <person name="Hugenholtz P."/>
            <person name="Kyrpides N.C."/>
        </authorList>
    </citation>
    <scope>NUCLEOTIDE SEQUENCE [LARGE SCALE GENOMIC DNA]</scope>
    <source>
        <strain evidence="3 4">CV53</strain>
    </source>
</reference>
<dbReference type="SUPFAM" id="SSF47413">
    <property type="entry name" value="lambda repressor-like DNA-binding domains"/>
    <property type="match status" value="1"/>
</dbReference>
<protein>
    <submittedName>
        <fullName evidence="3">Helix-turn-helix protein</fullName>
    </submittedName>
</protein>
<dbReference type="AlphaFoldDB" id="A0A4R2AX12"/>
<evidence type="ECO:0000313" key="3">
    <source>
        <dbReference type="EMBL" id="TCN17542.1"/>
    </source>
</evidence>
<keyword evidence="1" id="KW-0802">TPR repeat</keyword>
<feature type="repeat" description="TPR" evidence="1">
    <location>
        <begin position="264"/>
        <end position="297"/>
    </location>
</feature>
<dbReference type="PROSITE" id="PS50943">
    <property type="entry name" value="HTH_CROC1"/>
    <property type="match status" value="1"/>
</dbReference>
<evidence type="ECO:0000259" key="2">
    <source>
        <dbReference type="PROSITE" id="PS50943"/>
    </source>
</evidence>
<feature type="domain" description="HTH cro/C1-type" evidence="2">
    <location>
        <begin position="7"/>
        <end position="59"/>
    </location>
</feature>
<gene>
    <name evidence="3" type="ORF">EV146_1257</name>
</gene>
<dbReference type="Gene3D" id="1.10.260.40">
    <property type="entry name" value="lambda repressor-like DNA-binding domains"/>
    <property type="match status" value="1"/>
</dbReference>
<sequence>MHVGKSIRFHRTKMSLTQEELATGLISVSYLSKIENGQINASPEILEELLNRLNIADAVPQDQKLCEDLRHWYQQIISRNKYDSIETYNRLSREITNNSSFEPYSLFRLFCVRYFLTLGKLEEAEKLLKQLSVVAQDFSKELSYYYFKFKGNYEYLNKQFEHAFNSYKEAEFLFEANTPSLEKADVFYSLGLTGTKIEKHLLAVLFTTQALDIFREIYNLERSSDCHLLLGILYQRLDQFDEAETNFKWANKLARQVGNQDALGVIEHNLGHLYDLRGDKAKALDHYKKSLELKQELNYDGKLTTILFILKALYNEKENMQTQYWIRQGELYAKKTRDIGLKHEFNMFMHLHNKEFEEFVYYTKRIALPYFEKNRLYRNASYYSEILAEYFKENRKYKLSSHYFEYCKEILKKIYK</sequence>
<dbReference type="Proteomes" id="UP000295689">
    <property type="component" value="Unassembled WGS sequence"/>
</dbReference>
<dbReference type="CDD" id="cd00093">
    <property type="entry name" value="HTH_XRE"/>
    <property type="match status" value="1"/>
</dbReference>
<dbReference type="SUPFAM" id="SSF48452">
    <property type="entry name" value="TPR-like"/>
    <property type="match status" value="1"/>
</dbReference>
<dbReference type="InterPro" id="IPR019734">
    <property type="entry name" value="TPR_rpt"/>
</dbReference>
<name>A0A4R2AX12_9BACI</name>
<dbReference type="PROSITE" id="PS50005">
    <property type="entry name" value="TPR"/>
    <property type="match status" value="1"/>
</dbReference>
<dbReference type="GO" id="GO:0003677">
    <property type="term" value="F:DNA binding"/>
    <property type="evidence" value="ECO:0007669"/>
    <property type="project" value="InterPro"/>
</dbReference>
<dbReference type="InterPro" id="IPR010982">
    <property type="entry name" value="Lambda_DNA-bd_dom_sf"/>
</dbReference>
<evidence type="ECO:0000313" key="4">
    <source>
        <dbReference type="Proteomes" id="UP000295689"/>
    </source>
</evidence>
<dbReference type="InterPro" id="IPR011990">
    <property type="entry name" value="TPR-like_helical_dom_sf"/>
</dbReference>
<dbReference type="SMART" id="SM00530">
    <property type="entry name" value="HTH_XRE"/>
    <property type="match status" value="1"/>
</dbReference>
<organism evidence="3 4">
    <name type="scientific">Mesobacillus foraminis</name>
    <dbReference type="NCBI Taxonomy" id="279826"/>
    <lineage>
        <taxon>Bacteria</taxon>
        <taxon>Bacillati</taxon>
        <taxon>Bacillota</taxon>
        <taxon>Bacilli</taxon>
        <taxon>Bacillales</taxon>
        <taxon>Bacillaceae</taxon>
        <taxon>Mesobacillus</taxon>
    </lineage>
</organism>
<accession>A0A4R2AX12</accession>
<evidence type="ECO:0000256" key="1">
    <source>
        <dbReference type="PROSITE-ProRule" id="PRU00339"/>
    </source>
</evidence>
<dbReference type="InterPro" id="IPR001387">
    <property type="entry name" value="Cro/C1-type_HTH"/>
</dbReference>
<dbReference type="Pfam" id="PF01381">
    <property type="entry name" value="HTH_3"/>
    <property type="match status" value="1"/>
</dbReference>
<comment type="caution">
    <text evidence="3">The sequence shown here is derived from an EMBL/GenBank/DDBJ whole genome shotgun (WGS) entry which is preliminary data.</text>
</comment>
<dbReference type="Pfam" id="PF13424">
    <property type="entry name" value="TPR_12"/>
    <property type="match status" value="1"/>
</dbReference>
<dbReference type="Gene3D" id="1.25.40.10">
    <property type="entry name" value="Tetratricopeptide repeat domain"/>
    <property type="match status" value="1"/>
</dbReference>
<dbReference type="RefSeq" id="WP_132011546.1">
    <property type="nucleotide sequence ID" value="NZ_JABUHM010000024.1"/>
</dbReference>
<keyword evidence="4" id="KW-1185">Reference proteome</keyword>
<proteinExistence type="predicted"/>
<dbReference type="EMBL" id="SLVV01000025">
    <property type="protein sequence ID" value="TCN17542.1"/>
    <property type="molecule type" value="Genomic_DNA"/>
</dbReference>
<dbReference type="SMART" id="SM00028">
    <property type="entry name" value="TPR"/>
    <property type="match status" value="4"/>
</dbReference>